<dbReference type="Proteomes" id="UP000695007">
    <property type="component" value="Unplaced"/>
</dbReference>
<dbReference type="InterPro" id="IPR036969">
    <property type="entry name" value="Citrate_synthase_sf"/>
</dbReference>
<dbReference type="Gene3D" id="1.10.230.10">
    <property type="entry name" value="Cytochrome P450-Terp, domain 2"/>
    <property type="match status" value="1"/>
</dbReference>
<dbReference type="Pfam" id="PF00285">
    <property type="entry name" value="Citrate_synt"/>
    <property type="match status" value="1"/>
</dbReference>
<dbReference type="InterPro" id="IPR016142">
    <property type="entry name" value="Citrate_synth-like_lrg_a-sub"/>
</dbReference>
<sequence length="541" mass="60896">MFQLCRNVKIKYQFLESANVLLFKIDSSTSSSNSTTNNESFVLKLLSTRGVPSTSTDLKEALCEKIPLHHDLLRNFQQLHGLDVVSQVTVNDIYRGLSGVDVLIRETSEVNTKSQLVTEINRVCAESKKPQLQIKYRGLSIPELFDLLPRKGKSPSPEAVFWLLLTGDVPTIQQAESLMADWTERRDRRKDWWWSGSPGKSGGVVGNVLRALPQNVSPVARLAIALTALDADKHYKEALKTGALSYTYWEHIYEDSMELLASLPAIVALVSACEMQPTPLSLQKSDWVEFFLDCLHNTANNFTEAQQQSLGDFLRLYITVNADDDGGIPGAHVAQIMGSCQFDASRALAAGVLAYANEPTSGTLYQYMNFLIQLQNAVGREPKHDILRNFVNTLIEKRYQIAGHKISQFEDSRYKVLQNFVKNYVPNNSEIKLSQEISDIYTKQLKQARNHSVVAEQNAIAAPLFQFYGLRDMDYNQLLLCMSRALGIVASMIWTTALNAPVERPRSKCTYTYFNDFRHNPSKPRSRSTKITRTPGNKNAK</sequence>
<dbReference type="GO" id="GO:0005975">
    <property type="term" value="P:carbohydrate metabolic process"/>
    <property type="evidence" value="ECO:0007669"/>
    <property type="project" value="TreeGrafter"/>
</dbReference>
<dbReference type="GeneID" id="105362644"/>
<dbReference type="InterPro" id="IPR002020">
    <property type="entry name" value="Citrate_synthase"/>
</dbReference>
<protein>
    <submittedName>
        <fullName evidence="3">Citrate synthase, mitochondrial-like isoform X1</fullName>
    </submittedName>
</protein>
<dbReference type="PANTHER" id="PTHR11739:SF8">
    <property type="entry name" value="CITRATE SYNTHASE, MITOCHONDRIAL"/>
    <property type="match status" value="1"/>
</dbReference>
<proteinExistence type="predicted"/>
<dbReference type="RefSeq" id="XP_011498428.1">
    <property type="nucleotide sequence ID" value="XM_011500126.1"/>
</dbReference>
<gene>
    <name evidence="3" type="primary">LOC105362644</name>
</gene>
<dbReference type="KEGG" id="csol:105362644"/>
<dbReference type="SUPFAM" id="SSF48256">
    <property type="entry name" value="Citrate synthase"/>
    <property type="match status" value="1"/>
</dbReference>
<accession>A0AAJ6YI10</accession>
<dbReference type="GO" id="GO:0046912">
    <property type="term" value="F:acyltransferase activity, acyl groups converted into alkyl on transfer"/>
    <property type="evidence" value="ECO:0007669"/>
    <property type="project" value="InterPro"/>
</dbReference>
<dbReference type="PANTHER" id="PTHR11739">
    <property type="entry name" value="CITRATE SYNTHASE"/>
    <property type="match status" value="1"/>
</dbReference>
<dbReference type="AlphaFoldDB" id="A0AAJ6YI10"/>
<organism evidence="2 3">
    <name type="scientific">Ceratosolen solmsi marchali</name>
    <dbReference type="NCBI Taxonomy" id="326594"/>
    <lineage>
        <taxon>Eukaryota</taxon>
        <taxon>Metazoa</taxon>
        <taxon>Ecdysozoa</taxon>
        <taxon>Arthropoda</taxon>
        <taxon>Hexapoda</taxon>
        <taxon>Insecta</taxon>
        <taxon>Pterygota</taxon>
        <taxon>Neoptera</taxon>
        <taxon>Endopterygota</taxon>
        <taxon>Hymenoptera</taxon>
        <taxon>Apocrita</taxon>
        <taxon>Proctotrupomorpha</taxon>
        <taxon>Chalcidoidea</taxon>
        <taxon>Agaonidae</taxon>
        <taxon>Agaoninae</taxon>
        <taxon>Ceratosolen</taxon>
    </lineage>
</organism>
<feature type="compositionally biased region" description="Basic residues" evidence="1">
    <location>
        <begin position="520"/>
        <end position="530"/>
    </location>
</feature>
<feature type="region of interest" description="Disordered" evidence="1">
    <location>
        <begin position="520"/>
        <end position="541"/>
    </location>
</feature>
<dbReference type="GO" id="GO:0005759">
    <property type="term" value="C:mitochondrial matrix"/>
    <property type="evidence" value="ECO:0007669"/>
    <property type="project" value="TreeGrafter"/>
</dbReference>
<evidence type="ECO:0000313" key="2">
    <source>
        <dbReference type="Proteomes" id="UP000695007"/>
    </source>
</evidence>
<name>A0AAJ6YI10_9HYME</name>
<dbReference type="InterPro" id="IPR016143">
    <property type="entry name" value="Citrate_synth-like_sm_a-sub"/>
</dbReference>
<evidence type="ECO:0000256" key="1">
    <source>
        <dbReference type="SAM" id="MobiDB-lite"/>
    </source>
</evidence>
<evidence type="ECO:0000313" key="3">
    <source>
        <dbReference type="RefSeq" id="XP_011498428.1"/>
    </source>
</evidence>
<dbReference type="Gene3D" id="1.10.580.10">
    <property type="entry name" value="Citrate Synthase, domain 1"/>
    <property type="match status" value="1"/>
</dbReference>
<reference evidence="3" key="1">
    <citation type="submission" date="2025-08" db="UniProtKB">
        <authorList>
            <consortium name="RefSeq"/>
        </authorList>
    </citation>
    <scope>IDENTIFICATION</scope>
</reference>
<keyword evidence="2" id="KW-1185">Reference proteome</keyword>
<dbReference type="GO" id="GO:0006099">
    <property type="term" value="P:tricarboxylic acid cycle"/>
    <property type="evidence" value="ECO:0007669"/>
    <property type="project" value="TreeGrafter"/>
</dbReference>
<feature type="compositionally biased region" description="Polar residues" evidence="1">
    <location>
        <begin position="531"/>
        <end position="541"/>
    </location>
</feature>